<feature type="transmembrane region" description="Helical" evidence="8">
    <location>
        <begin position="347"/>
        <end position="367"/>
    </location>
</feature>
<keyword evidence="4 8" id="KW-0812">Transmembrane</keyword>
<gene>
    <name evidence="12" type="ORF">C0039_08475</name>
</gene>
<evidence type="ECO:0000256" key="3">
    <source>
        <dbReference type="ARBA" id="ARBA00022475"/>
    </source>
</evidence>
<dbReference type="RefSeq" id="WP_075999874.1">
    <property type="nucleotide sequence ID" value="NZ_PKUS01000008.1"/>
</dbReference>
<keyword evidence="6 8" id="KW-0472">Membrane</keyword>
<dbReference type="GO" id="GO:0005886">
    <property type="term" value="C:plasma membrane"/>
    <property type="evidence" value="ECO:0007669"/>
    <property type="project" value="UniProtKB-SubCell"/>
</dbReference>
<evidence type="ECO:0000256" key="2">
    <source>
        <dbReference type="ARBA" id="ARBA00008017"/>
    </source>
</evidence>
<evidence type="ECO:0000259" key="10">
    <source>
        <dbReference type="Pfam" id="PF00924"/>
    </source>
</evidence>
<dbReference type="EMBL" id="PKUS01000008">
    <property type="protein sequence ID" value="PLW69092.1"/>
    <property type="molecule type" value="Genomic_DNA"/>
</dbReference>
<feature type="region of interest" description="Disordered" evidence="7">
    <location>
        <begin position="531"/>
        <end position="550"/>
    </location>
</feature>
<dbReference type="GO" id="GO:0008381">
    <property type="term" value="F:mechanosensitive monoatomic ion channel activity"/>
    <property type="evidence" value="ECO:0007669"/>
    <property type="project" value="UniProtKB-ARBA"/>
</dbReference>
<comment type="similarity">
    <text evidence="2">Belongs to the MscS (TC 1.A.23) family.</text>
</comment>
<dbReference type="SUPFAM" id="SSF82861">
    <property type="entry name" value="Mechanosensitive channel protein MscS (YggB), transmembrane region"/>
    <property type="match status" value="1"/>
</dbReference>
<evidence type="ECO:0000256" key="9">
    <source>
        <dbReference type="SAM" id="SignalP"/>
    </source>
</evidence>
<comment type="subcellular location">
    <subcellularLocation>
        <location evidence="1">Cell membrane</location>
        <topology evidence="1">Multi-pass membrane protein</topology>
    </subcellularLocation>
</comment>
<feature type="transmembrane region" description="Helical" evidence="8">
    <location>
        <begin position="286"/>
        <end position="305"/>
    </location>
</feature>
<dbReference type="Pfam" id="PF00924">
    <property type="entry name" value="MS_channel_2nd"/>
    <property type="match status" value="1"/>
</dbReference>
<evidence type="ECO:0000256" key="5">
    <source>
        <dbReference type="ARBA" id="ARBA00022989"/>
    </source>
</evidence>
<dbReference type="PANTHER" id="PTHR30566">
    <property type="entry name" value="YNAI-RELATED MECHANOSENSITIVE ION CHANNEL"/>
    <property type="match status" value="1"/>
</dbReference>
<keyword evidence="5 8" id="KW-1133">Transmembrane helix</keyword>
<dbReference type="InterPro" id="IPR006685">
    <property type="entry name" value="MscS_channel_2nd"/>
</dbReference>
<dbReference type="InterPro" id="IPR049142">
    <property type="entry name" value="MS_channel_1st"/>
</dbReference>
<dbReference type="OrthoDB" id="9775207at2"/>
<sequence length="550" mass="61623">MLRALIILSLLLPWMAVSVARAQPSPEQPDLSARDLIEAEKQTAQLVEQRESTDPNAMRDQATPLTAMLGLRTAMRSQDHESLGNFLDRRYIDDEIAEYSDEELLKALAYVFGRQNIIELTTLSDDPEGRLDDGLPNYRDQIGAVQLTSETIPIYLQRVPDGKGGRVWKLSNATVARIPDMWEELGYSDTAVKLSRWLPEFRFMGMENWQVAGLVLFFLLAWPVASIITYLLMRLALLIPNRFPLGIQHFFRRPMRFFVFIVIARLLIDHLGLSMTASILLESSGIDYVAFTVLFMGVLSLLRDYQIRKMQHAGNTHYVALLKPFTTILKILVITIIALYWAKQAGYDMSTILAGLGVGSLAVALAAQKTLENVIGAITLYTARPVSAGDLCRFGDVTGIVEEIGLRSTIIRTLDRSMVVIPNSVFSSVEIENYSERDRIRFYRRYRIQVPSADQMRSILEDVRALLLGHEQVMEDTVSVRFEDIIDANAILRVDAGVATTNFQDFLAVAEDLNLGMLDIVDRAGARFTGPAQLHQEPMPPAAEGKGKAE</sequence>
<keyword evidence="13" id="KW-1185">Reference proteome</keyword>
<evidence type="ECO:0000256" key="4">
    <source>
        <dbReference type="ARBA" id="ARBA00022692"/>
    </source>
</evidence>
<comment type="caution">
    <text evidence="12">The sequence shown here is derived from an EMBL/GenBank/DDBJ whole genome shotgun (WGS) entry which is preliminary data.</text>
</comment>
<dbReference type="PROSITE" id="PS01246">
    <property type="entry name" value="UPF0003"/>
    <property type="match status" value="1"/>
</dbReference>
<protein>
    <submittedName>
        <fullName evidence="12">Mechanosensitive ion channel protein MscS</fullName>
    </submittedName>
</protein>
<feature type="transmembrane region" description="Helical" evidence="8">
    <location>
        <begin position="257"/>
        <end position="280"/>
    </location>
</feature>
<dbReference type="Proteomes" id="UP000235005">
    <property type="component" value="Unassembled WGS sequence"/>
</dbReference>
<feature type="transmembrane region" description="Helical" evidence="8">
    <location>
        <begin position="317"/>
        <end position="341"/>
    </location>
</feature>
<feature type="signal peptide" evidence="9">
    <location>
        <begin position="1"/>
        <end position="22"/>
    </location>
</feature>
<evidence type="ECO:0000313" key="13">
    <source>
        <dbReference type="Proteomes" id="UP000235005"/>
    </source>
</evidence>
<dbReference type="PANTHER" id="PTHR30566:SF5">
    <property type="entry name" value="MECHANOSENSITIVE ION CHANNEL PROTEIN 1, MITOCHONDRIAL-RELATED"/>
    <property type="match status" value="1"/>
</dbReference>
<dbReference type="InterPro" id="IPR006686">
    <property type="entry name" value="MscS_channel_CS"/>
</dbReference>
<dbReference type="InterPro" id="IPR010920">
    <property type="entry name" value="LSM_dom_sf"/>
</dbReference>
<reference evidence="12 13" key="1">
    <citation type="submission" date="2018-01" db="EMBL/GenBank/DDBJ databases">
        <title>The draft genome sequence of Halioglobus lutimaris HF004.</title>
        <authorList>
            <person name="Du Z.-J."/>
            <person name="Shi M.-J."/>
        </authorList>
    </citation>
    <scope>NUCLEOTIDE SEQUENCE [LARGE SCALE GENOMIC DNA]</scope>
    <source>
        <strain evidence="12 13">HF004</strain>
    </source>
</reference>
<dbReference type="SUPFAM" id="SSF50182">
    <property type="entry name" value="Sm-like ribonucleoproteins"/>
    <property type="match status" value="1"/>
</dbReference>
<dbReference type="Pfam" id="PF21088">
    <property type="entry name" value="MS_channel_1st"/>
    <property type="match status" value="1"/>
</dbReference>
<feature type="chain" id="PRO_5014859658" evidence="9">
    <location>
        <begin position="23"/>
        <end position="550"/>
    </location>
</feature>
<evidence type="ECO:0000256" key="6">
    <source>
        <dbReference type="ARBA" id="ARBA00023136"/>
    </source>
</evidence>
<dbReference type="Gene3D" id="1.10.287.1260">
    <property type="match status" value="1"/>
</dbReference>
<dbReference type="InterPro" id="IPR023408">
    <property type="entry name" value="MscS_beta-dom_sf"/>
</dbReference>
<keyword evidence="9" id="KW-0732">Signal</keyword>
<evidence type="ECO:0000256" key="8">
    <source>
        <dbReference type="SAM" id="Phobius"/>
    </source>
</evidence>
<feature type="transmembrane region" description="Helical" evidence="8">
    <location>
        <begin position="211"/>
        <end position="237"/>
    </location>
</feature>
<name>A0A2N5X3Q3_9GAMM</name>
<accession>A0A2N5X3Q3</accession>
<evidence type="ECO:0000256" key="1">
    <source>
        <dbReference type="ARBA" id="ARBA00004651"/>
    </source>
</evidence>
<evidence type="ECO:0000259" key="11">
    <source>
        <dbReference type="Pfam" id="PF21088"/>
    </source>
</evidence>
<organism evidence="12 13">
    <name type="scientific">Pseudohalioglobus lutimaris</name>
    <dbReference type="NCBI Taxonomy" id="1737061"/>
    <lineage>
        <taxon>Bacteria</taxon>
        <taxon>Pseudomonadati</taxon>
        <taxon>Pseudomonadota</taxon>
        <taxon>Gammaproteobacteria</taxon>
        <taxon>Cellvibrionales</taxon>
        <taxon>Halieaceae</taxon>
        <taxon>Pseudohalioglobus</taxon>
    </lineage>
</organism>
<proteinExistence type="inferred from homology"/>
<evidence type="ECO:0000313" key="12">
    <source>
        <dbReference type="EMBL" id="PLW69092.1"/>
    </source>
</evidence>
<evidence type="ECO:0000256" key="7">
    <source>
        <dbReference type="SAM" id="MobiDB-lite"/>
    </source>
</evidence>
<dbReference type="AlphaFoldDB" id="A0A2N5X3Q3"/>
<keyword evidence="3" id="KW-1003">Cell membrane</keyword>
<dbReference type="InterPro" id="IPR011014">
    <property type="entry name" value="MscS_channel_TM-2"/>
</dbReference>
<feature type="domain" description="Mechanosensitive ion channel MscS" evidence="10">
    <location>
        <begin position="370"/>
        <end position="435"/>
    </location>
</feature>
<feature type="domain" description="Mechanosensitive ion channel transmembrane helices 2/3" evidence="11">
    <location>
        <begin position="327"/>
        <end position="368"/>
    </location>
</feature>
<dbReference type="Gene3D" id="2.30.30.60">
    <property type="match status" value="1"/>
</dbReference>